<evidence type="ECO:0000256" key="7">
    <source>
        <dbReference type="ARBA" id="ARBA00022982"/>
    </source>
</evidence>
<dbReference type="InterPro" id="IPR011759">
    <property type="entry name" value="Cyt_c_oxidase_su2_TM_dom"/>
</dbReference>
<feature type="chain" id="PRO_5037869871" description="Cytochrome c oxidase subunit 2" evidence="13">
    <location>
        <begin position="30"/>
        <end position="405"/>
    </location>
</feature>
<dbReference type="EC" id="7.1.1.9" evidence="11"/>
<feature type="domain" description="Cytochrome oxidase subunit II transmembrane region profile" evidence="15">
    <location>
        <begin position="117"/>
        <end position="212"/>
    </location>
</feature>
<evidence type="ECO:0000256" key="9">
    <source>
        <dbReference type="ARBA" id="ARBA00023136"/>
    </source>
</evidence>
<evidence type="ECO:0000256" key="3">
    <source>
        <dbReference type="ARBA" id="ARBA00022448"/>
    </source>
</evidence>
<organism evidence="16 17">
    <name type="scientific">Mucilaginibacter galii</name>
    <dbReference type="NCBI Taxonomy" id="2005073"/>
    <lineage>
        <taxon>Bacteria</taxon>
        <taxon>Pseudomonadati</taxon>
        <taxon>Bacteroidota</taxon>
        <taxon>Sphingobacteriia</taxon>
        <taxon>Sphingobacteriales</taxon>
        <taxon>Sphingobacteriaceae</taxon>
        <taxon>Mucilaginibacter</taxon>
    </lineage>
</organism>
<evidence type="ECO:0000256" key="8">
    <source>
        <dbReference type="ARBA" id="ARBA00022989"/>
    </source>
</evidence>
<keyword evidence="8 12" id="KW-1133">Transmembrane helix</keyword>
<reference evidence="16" key="2">
    <citation type="submission" date="2020-09" db="EMBL/GenBank/DDBJ databases">
        <authorList>
            <person name="Sun Q."/>
            <person name="Sedlacek I."/>
        </authorList>
    </citation>
    <scope>NUCLEOTIDE SEQUENCE</scope>
    <source>
        <strain evidence="16">CCM 8711</strain>
    </source>
</reference>
<dbReference type="RefSeq" id="WP_188413930.1">
    <property type="nucleotide sequence ID" value="NZ_BMDO01000001.1"/>
</dbReference>
<comment type="function">
    <text evidence="11">Subunits I and II form the functional core of the enzyme complex. Electrons originating in cytochrome c are transferred via heme a and Cu(A) to the binuclear center formed by heme a3 and Cu(B).</text>
</comment>
<dbReference type="Pfam" id="PF00116">
    <property type="entry name" value="COX2"/>
    <property type="match status" value="1"/>
</dbReference>
<dbReference type="PANTHER" id="PTHR22888:SF9">
    <property type="entry name" value="CYTOCHROME C OXIDASE SUBUNIT 2"/>
    <property type="match status" value="1"/>
</dbReference>
<evidence type="ECO:0000256" key="10">
    <source>
        <dbReference type="RuleBase" id="RU000456"/>
    </source>
</evidence>
<dbReference type="Gene3D" id="1.10.287.90">
    <property type="match status" value="1"/>
</dbReference>
<feature type="domain" description="Cytochrome oxidase subunit II copper A binding" evidence="14">
    <location>
        <begin position="218"/>
        <end position="370"/>
    </location>
</feature>
<evidence type="ECO:0000256" key="5">
    <source>
        <dbReference type="ARBA" id="ARBA00022692"/>
    </source>
</evidence>
<dbReference type="InterPro" id="IPR036257">
    <property type="entry name" value="Cyt_c_oxidase_su2_TM_sf"/>
</dbReference>
<keyword evidence="9 12" id="KW-0472">Membrane</keyword>
<evidence type="ECO:0000259" key="14">
    <source>
        <dbReference type="PROSITE" id="PS50857"/>
    </source>
</evidence>
<evidence type="ECO:0000313" key="17">
    <source>
        <dbReference type="Proteomes" id="UP000662074"/>
    </source>
</evidence>
<dbReference type="GO" id="GO:0004129">
    <property type="term" value="F:cytochrome-c oxidase activity"/>
    <property type="evidence" value="ECO:0007669"/>
    <property type="project" value="UniProtKB-EC"/>
</dbReference>
<evidence type="ECO:0000256" key="11">
    <source>
        <dbReference type="RuleBase" id="RU004024"/>
    </source>
</evidence>
<keyword evidence="17" id="KW-1185">Reference proteome</keyword>
<keyword evidence="11" id="KW-0479">Metal-binding</keyword>
<feature type="transmembrane region" description="Helical" evidence="12">
    <location>
        <begin position="55"/>
        <end position="76"/>
    </location>
</feature>
<feature type="signal peptide" evidence="13">
    <location>
        <begin position="1"/>
        <end position="29"/>
    </location>
</feature>
<comment type="subcellular location">
    <subcellularLocation>
        <location evidence="10">Cell membrane</location>
        <topology evidence="10">Multi-pass membrane protein</topology>
    </subcellularLocation>
    <subcellularLocation>
        <location evidence="1">Membrane</location>
        <topology evidence="1">Multi-pass membrane protein</topology>
    </subcellularLocation>
</comment>
<evidence type="ECO:0000259" key="15">
    <source>
        <dbReference type="PROSITE" id="PS50999"/>
    </source>
</evidence>
<keyword evidence="5 10" id="KW-0812">Transmembrane</keyword>
<dbReference type="PROSITE" id="PS50857">
    <property type="entry name" value="COX2_CUA"/>
    <property type="match status" value="1"/>
</dbReference>
<evidence type="ECO:0000256" key="12">
    <source>
        <dbReference type="SAM" id="Phobius"/>
    </source>
</evidence>
<comment type="similarity">
    <text evidence="2 10">Belongs to the cytochrome c oxidase subunit 2 family.</text>
</comment>
<dbReference type="EMBL" id="BMDO01000001">
    <property type="protein sequence ID" value="GGI49560.1"/>
    <property type="molecule type" value="Genomic_DNA"/>
</dbReference>
<dbReference type="Proteomes" id="UP000662074">
    <property type="component" value="Unassembled WGS sequence"/>
</dbReference>
<evidence type="ECO:0000256" key="13">
    <source>
        <dbReference type="SAM" id="SignalP"/>
    </source>
</evidence>
<dbReference type="PROSITE" id="PS50999">
    <property type="entry name" value="COX2_TM"/>
    <property type="match status" value="1"/>
</dbReference>
<protein>
    <recommendedName>
        <fullName evidence="11">Cytochrome c oxidase subunit 2</fullName>
        <ecNumber evidence="11">7.1.1.9</ecNumber>
    </recommendedName>
</protein>
<feature type="transmembrane region" description="Helical" evidence="12">
    <location>
        <begin position="96"/>
        <end position="116"/>
    </location>
</feature>
<evidence type="ECO:0000256" key="6">
    <source>
        <dbReference type="ARBA" id="ARBA00022967"/>
    </source>
</evidence>
<comment type="cofactor">
    <cofactor evidence="11">
        <name>Cu cation</name>
        <dbReference type="ChEBI" id="CHEBI:23378"/>
    </cofactor>
    <text evidence="11">Binds a copper A center.</text>
</comment>
<name>A0A917J7Z7_9SPHI</name>
<dbReference type="GO" id="GO:0005886">
    <property type="term" value="C:plasma membrane"/>
    <property type="evidence" value="ECO:0007669"/>
    <property type="project" value="UniProtKB-SubCell"/>
</dbReference>
<dbReference type="InterPro" id="IPR008972">
    <property type="entry name" value="Cupredoxin"/>
</dbReference>
<dbReference type="GO" id="GO:0005507">
    <property type="term" value="F:copper ion binding"/>
    <property type="evidence" value="ECO:0007669"/>
    <property type="project" value="InterPro"/>
</dbReference>
<sequence>MAFKHLINYKKIFSLIAMFLLLGTNLLMAQSTSSNTTATDSGDTSAQTAGMWTTVGYYVLLFLVVCFIVAIVGKIFKVYDLTLQMQGKKGINWNNAMAVGFIIFLVVGAVGVYYSFTVHGAMTLVGDAQSVHGKTLDTMFWVTTVITFIVFVLTQVLLFGFAFKYKGSDKRKAYYYPHNNTIEKIWTVAPAIVLTILVVFGFLTWRKITNTVDAKGEPASLQVDVTGHQFAWEIRYPGKDGRLGMKNYKLINGTNKLGVSYDDKNSFDDLQADTLMLPVNKSVRLNIIAQDVIHSVYMPNFRVQINAVPGLPTYFKFTPTKTTAEMRRDLDQADFNYHLYCNKICGGSHYNMQKLVVVVTEAEYQKWLSQQKPYLTEQLKKELKLADNPLYKQTLLQNRLASNNL</sequence>
<dbReference type="GO" id="GO:0042773">
    <property type="term" value="P:ATP synthesis coupled electron transport"/>
    <property type="evidence" value="ECO:0007669"/>
    <property type="project" value="TreeGrafter"/>
</dbReference>
<evidence type="ECO:0000256" key="2">
    <source>
        <dbReference type="ARBA" id="ARBA00007866"/>
    </source>
</evidence>
<dbReference type="PANTHER" id="PTHR22888">
    <property type="entry name" value="CYTOCHROME C OXIDASE, SUBUNIT II"/>
    <property type="match status" value="1"/>
</dbReference>
<keyword evidence="4 10" id="KW-0679">Respiratory chain</keyword>
<accession>A0A917J7Z7</accession>
<dbReference type="InterPro" id="IPR002429">
    <property type="entry name" value="CcO_II-like_C"/>
</dbReference>
<proteinExistence type="inferred from homology"/>
<dbReference type="SUPFAM" id="SSF49503">
    <property type="entry name" value="Cupredoxins"/>
    <property type="match status" value="1"/>
</dbReference>
<gene>
    <name evidence="16" type="primary">ctaC</name>
    <name evidence="16" type="ORF">GCM10011425_07720</name>
</gene>
<keyword evidence="6" id="KW-1278">Translocase</keyword>
<keyword evidence="13" id="KW-0732">Signal</keyword>
<dbReference type="AlphaFoldDB" id="A0A917J7Z7"/>
<reference evidence="16" key="1">
    <citation type="journal article" date="2014" name="Int. J. Syst. Evol. Microbiol.">
        <title>Complete genome sequence of Corynebacterium casei LMG S-19264T (=DSM 44701T), isolated from a smear-ripened cheese.</title>
        <authorList>
            <consortium name="US DOE Joint Genome Institute (JGI-PGF)"/>
            <person name="Walter F."/>
            <person name="Albersmeier A."/>
            <person name="Kalinowski J."/>
            <person name="Ruckert C."/>
        </authorList>
    </citation>
    <scope>NUCLEOTIDE SEQUENCE</scope>
    <source>
        <strain evidence="16">CCM 8711</strain>
    </source>
</reference>
<feature type="transmembrane region" description="Helical" evidence="12">
    <location>
        <begin position="184"/>
        <end position="205"/>
    </location>
</feature>
<evidence type="ECO:0000256" key="1">
    <source>
        <dbReference type="ARBA" id="ARBA00004141"/>
    </source>
</evidence>
<keyword evidence="11" id="KW-0186">Copper</keyword>
<dbReference type="SUPFAM" id="SSF81464">
    <property type="entry name" value="Cytochrome c oxidase subunit II-like, transmembrane region"/>
    <property type="match status" value="1"/>
</dbReference>
<comment type="catalytic activity">
    <reaction evidence="11">
        <text>4 Fe(II)-[cytochrome c] + O2 + 8 H(+)(in) = 4 Fe(III)-[cytochrome c] + 2 H2O + 4 H(+)(out)</text>
        <dbReference type="Rhea" id="RHEA:11436"/>
        <dbReference type="Rhea" id="RHEA-COMP:10350"/>
        <dbReference type="Rhea" id="RHEA-COMP:14399"/>
        <dbReference type="ChEBI" id="CHEBI:15377"/>
        <dbReference type="ChEBI" id="CHEBI:15378"/>
        <dbReference type="ChEBI" id="CHEBI:15379"/>
        <dbReference type="ChEBI" id="CHEBI:29033"/>
        <dbReference type="ChEBI" id="CHEBI:29034"/>
        <dbReference type="EC" id="7.1.1.9"/>
    </reaction>
</comment>
<dbReference type="Gene3D" id="2.60.40.420">
    <property type="entry name" value="Cupredoxins - blue copper proteins"/>
    <property type="match status" value="1"/>
</dbReference>
<comment type="caution">
    <text evidence="16">The sequence shown here is derived from an EMBL/GenBank/DDBJ whole genome shotgun (WGS) entry which is preliminary data.</text>
</comment>
<evidence type="ECO:0000313" key="16">
    <source>
        <dbReference type="EMBL" id="GGI49560.1"/>
    </source>
</evidence>
<dbReference type="Pfam" id="PF02790">
    <property type="entry name" value="COX2_TM"/>
    <property type="match status" value="1"/>
</dbReference>
<feature type="transmembrane region" description="Helical" evidence="12">
    <location>
        <begin position="139"/>
        <end position="163"/>
    </location>
</feature>
<evidence type="ECO:0000256" key="4">
    <source>
        <dbReference type="ARBA" id="ARBA00022660"/>
    </source>
</evidence>
<keyword evidence="3 10" id="KW-0813">Transport</keyword>
<dbReference type="InterPro" id="IPR045187">
    <property type="entry name" value="CcO_II"/>
</dbReference>
<keyword evidence="7 10" id="KW-0249">Electron transport</keyword>